<gene>
    <name evidence="2" type="ORF">ENN51_04110</name>
</gene>
<dbReference type="Pfam" id="PF01066">
    <property type="entry name" value="CDP-OH_P_transf"/>
    <property type="match status" value="1"/>
</dbReference>
<dbReference type="EMBL" id="DSBX01000155">
    <property type="protein sequence ID" value="HDQ99453.1"/>
    <property type="molecule type" value="Genomic_DNA"/>
</dbReference>
<reference evidence="2" key="1">
    <citation type="journal article" date="2020" name="mSystems">
        <title>Genome- and Community-Level Interaction Insights into Carbon Utilization and Element Cycling Functions of Hydrothermarchaeota in Hydrothermal Sediment.</title>
        <authorList>
            <person name="Zhou Z."/>
            <person name="Liu Y."/>
            <person name="Xu W."/>
            <person name="Pan J."/>
            <person name="Luo Z.H."/>
            <person name="Li M."/>
        </authorList>
    </citation>
    <scope>NUCLEOTIDE SEQUENCE [LARGE SCALE GENOMIC DNA]</scope>
    <source>
        <strain evidence="2">SpSt-1182</strain>
    </source>
</reference>
<name>A0A7V0T5S2_UNCW3</name>
<dbReference type="GO" id="GO:0016780">
    <property type="term" value="F:phosphotransferase activity, for other substituted phosphate groups"/>
    <property type="evidence" value="ECO:0007669"/>
    <property type="project" value="InterPro"/>
</dbReference>
<feature type="transmembrane region" description="Helical" evidence="1">
    <location>
        <begin position="110"/>
        <end position="129"/>
    </location>
</feature>
<feature type="transmembrane region" description="Helical" evidence="1">
    <location>
        <begin position="149"/>
        <end position="173"/>
    </location>
</feature>
<evidence type="ECO:0000313" key="2">
    <source>
        <dbReference type="EMBL" id="HDQ99453.1"/>
    </source>
</evidence>
<dbReference type="InterPro" id="IPR000462">
    <property type="entry name" value="CDP-OH_P_trans"/>
</dbReference>
<feature type="transmembrane region" description="Helical" evidence="1">
    <location>
        <begin position="21"/>
        <end position="44"/>
    </location>
</feature>
<keyword evidence="1" id="KW-1133">Transmembrane helix</keyword>
<dbReference type="GO" id="GO:0008654">
    <property type="term" value="P:phospholipid biosynthetic process"/>
    <property type="evidence" value="ECO:0007669"/>
    <property type="project" value="InterPro"/>
</dbReference>
<dbReference type="AlphaFoldDB" id="A0A7V0T5S2"/>
<proteinExistence type="predicted"/>
<keyword evidence="1" id="KW-0812">Transmembrane</keyword>
<sequence length="191" mass="20464">MQEKHKRAGRRLFRPLVELLARARVSPNAVTLTALPFSIAAAWLFASGRLIWAGAALAGGGLCDLLDGELSRLSGRQSDAGAFLDSTMDRFSEALVFVGISWYYRTSPALALLAVSALVLSLMVSYVRARAEGLGRDCSIGLFERPVRLLILLLGALAPGAAWLPIALGLVALGSAFTVGQRLVHVLHRRD</sequence>
<protein>
    <submittedName>
        <fullName evidence="2">CDP-alcohol phosphatidyltransferase family protein</fullName>
    </submittedName>
</protein>
<organism evidence="2">
    <name type="scientific">candidate division WOR-3 bacterium</name>
    <dbReference type="NCBI Taxonomy" id="2052148"/>
    <lineage>
        <taxon>Bacteria</taxon>
        <taxon>Bacteria division WOR-3</taxon>
    </lineage>
</organism>
<dbReference type="Proteomes" id="UP000885672">
    <property type="component" value="Unassembled WGS sequence"/>
</dbReference>
<keyword evidence="1" id="KW-0472">Membrane</keyword>
<dbReference type="InterPro" id="IPR043130">
    <property type="entry name" value="CDP-OH_PTrfase_TM_dom"/>
</dbReference>
<dbReference type="Gene3D" id="1.20.120.1760">
    <property type="match status" value="1"/>
</dbReference>
<accession>A0A7V0T5S2</accession>
<dbReference type="GO" id="GO:0016020">
    <property type="term" value="C:membrane"/>
    <property type="evidence" value="ECO:0007669"/>
    <property type="project" value="InterPro"/>
</dbReference>
<comment type="caution">
    <text evidence="2">The sequence shown here is derived from an EMBL/GenBank/DDBJ whole genome shotgun (WGS) entry which is preliminary data.</text>
</comment>
<evidence type="ECO:0000256" key="1">
    <source>
        <dbReference type="SAM" id="Phobius"/>
    </source>
</evidence>